<reference evidence="1" key="1">
    <citation type="submission" date="2013-04" db="EMBL/GenBank/DDBJ databases">
        <authorList>
            <person name="Harkins D.M."/>
            <person name="Durkin A.S."/>
            <person name="Brinkac L.M."/>
            <person name="Haft D.H."/>
            <person name="Selengut J.D."/>
            <person name="Sanka R."/>
            <person name="DePew J."/>
            <person name="Purushe J."/>
            <person name="Galloway R.L."/>
            <person name="Vinetz J.M."/>
            <person name="Sutton G.G."/>
            <person name="Nierman W.C."/>
            <person name="Fouts D.E."/>
        </authorList>
    </citation>
    <scope>NUCLEOTIDE SEQUENCE [LARGE SCALE GENOMIC DNA]</scope>
    <source>
        <strain evidence="1">CDC</strain>
    </source>
</reference>
<dbReference type="EMBL" id="AOGZ02000013">
    <property type="protein sequence ID" value="EOQ97566.1"/>
    <property type="molecule type" value="Genomic_DNA"/>
</dbReference>
<accession>R9A5U3</accession>
<evidence type="ECO:0000313" key="1">
    <source>
        <dbReference type="EMBL" id="EOQ97566.1"/>
    </source>
</evidence>
<organism evidence="1 2">
    <name type="scientific">Leptospira wolbachii serovar Codice str. CDC</name>
    <dbReference type="NCBI Taxonomy" id="1218599"/>
    <lineage>
        <taxon>Bacteria</taxon>
        <taxon>Pseudomonadati</taxon>
        <taxon>Spirochaetota</taxon>
        <taxon>Spirochaetia</taxon>
        <taxon>Leptospirales</taxon>
        <taxon>Leptospiraceae</taxon>
        <taxon>Leptospira</taxon>
    </lineage>
</organism>
<keyword evidence="2" id="KW-1185">Reference proteome</keyword>
<gene>
    <name evidence="1" type="ORF">LEP1GSC195_0288</name>
</gene>
<protein>
    <submittedName>
        <fullName evidence="1">Uncharacterized protein</fullName>
    </submittedName>
</protein>
<evidence type="ECO:0000313" key="2">
    <source>
        <dbReference type="Proteomes" id="UP000013984"/>
    </source>
</evidence>
<dbReference type="Proteomes" id="UP000013984">
    <property type="component" value="Unassembled WGS sequence"/>
</dbReference>
<dbReference type="AlphaFoldDB" id="R9A5U3"/>
<dbReference type="STRING" id="1218599.LEP1GSC195_0288"/>
<proteinExistence type="predicted"/>
<comment type="caution">
    <text evidence="1">The sequence shown here is derived from an EMBL/GenBank/DDBJ whole genome shotgun (WGS) entry which is preliminary data.</text>
</comment>
<name>R9A5U3_9LEPT</name>
<sequence>MYVPFFRKRYPWFTFHLIWKTVGKYQINLVRLTHVLISNIQKRNF</sequence>